<dbReference type="InterPro" id="IPR036366">
    <property type="entry name" value="PGBDSf"/>
</dbReference>
<protein>
    <submittedName>
        <fullName evidence="2">Peptidoglycan-binding protein</fullName>
    </submittedName>
</protein>
<proteinExistence type="predicted"/>
<dbReference type="Pfam" id="PF01471">
    <property type="entry name" value="PG_binding_1"/>
    <property type="match status" value="1"/>
</dbReference>
<evidence type="ECO:0000313" key="2">
    <source>
        <dbReference type="EMBL" id="WNZ21873.1"/>
    </source>
</evidence>
<dbReference type="AlphaFoldDB" id="A0AA97APM4"/>
<dbReference type="SUPFAM" id="SSF47090">
    <property type="entry name" value="PGBD-like"/>
    <property type="match status" value="1"/>
</dbReference>
<sequence>MKSLSNYFAFADQSSGIPPKLKPFKVLTQKLSSSAWKGLLSLAVIGGVLSMTAEAYATSLSLGAKGPDVADVQAALGIPADGIFGCQTRDAVMHFQRRNGLLVDGVVGPETWTALFGGVPIASSPSYTPVVDSGIPVSSVPNNILVPGIKPPSPVLPPAVIGPYVVIVPGGSGNLAAVQQIVPNAVLDGALAGTFINAGGYPNYASAREVAGRLQGFGFDARVDYFERYRGSTEPPDSDILNCASGGC</sequence>
<dbReference type="RefSeq" id="WP_316433188.1">
    <property type="nucleotide sequence ID" value="NZ_CP053586.1"/>
</dbReference>
<evidence type="ECO:0000259" key="1">
    <source>
        <dbReference type="Pfam" id="PF01471"/>
    </source>
</evidence>
<accession>A0AA97APM4</accession>
<dbReference type="EMBL" id="CP053586">
    <property type="protein sequence ID" value="WNZ21873.1"/>
    <property type="molecule type" value="Genomic_DNA"/>
</dbReference>
<name>A0AA97APM4_9CYAN</name>
<organism evidence="2">
    <name type="scientific">Leptolyngbya sp. NK1-12</name>
    <dbReference type="NCBI Taxonomy" id="2547451"/>
    <lineage>
        <taxon>Bacteria</taxon>
        <taxon>Bacillati</taxon>
        <taxon>Cyanobacteriota</taxon>
        <taxon>Cyanophyceae</taxon>
        <taxon>Leptolyngbyales</taxon>
        <taxon>Leptolyngbyaceae</taxon>
        <taxon>Leptolyngbya group</taxon>
        <taxon>Leptolyngbya</taxon>
    </lineage>
</organism>
<feature type="domain" description="Peptidoglycan binding-like" evidence="1">
    <location>
        <begin position="78"/>
        <end position="115"/>
    </location>
</feature>
<gene>
    <name evidence="2" type="ORF">HJG54_02635</name>
</gene>
<dbReference type="Gene3D" id="1.10.101.10">
    <property type="entry name" value="PGBD-like superfamily/PGBD"/>
    <property type="match status" value="1"/>
</dbReference>
<dbReference type="InterPro" id="IPR002477">
    <property type="entry name" value="Peptidoglycan-bd-like"/>
</dbReference>
<reference evidence="2" key="1">
    <citation type="submission" date="2020-05" db="EMBL/GenBank/DDBJ databases">
        <authorList>
            <person name="Zhu T."/>
            <person name="Keshari N."/>
            <person name="Lu X."/>
        </authorList>
    </citation>
    <scope>NUCLEOTIDE SEQUENCE</scope>
    <source>
        <strain evidence="2">NK1-12</strain>
    </source>
</reference>
<dbReference type="InterPro" id="IPR036365">
    <property type="entry name" value="PGBD-like_sf"/>
</dbReference>